<reference evidence="4" key="1">
    <citation type="journal article" date="2019" name="Int. J. Syst. Evol. Microbiol.">
        <title>The Global Catalogue of Microorganisms (GCM) 10K type strain sequencing project: providing services to taxonomists for standard genome sequencing and annotation.</title>
        <authorList>
            <consortium name="The Broad Institute Genomics Platform"/>
            <consortium name="The Broad Institute Genome Sequencing Center for Infectious Disease"/>
            <person name="Wu L."/>
            <person name="Ma J."/>
        </authorList>
    </citation>
    <scope>NUCLEOTIDE SEQUENCE [LARGE SCALE GENOMIC DNA]</scope>
    <source>
        <strain evidence="4">CCUG 57942</strain>
    </source>
</reference>
<proteinExistence type="predicted"/>
<evidence type="ECO:0000313" key="3">
    <source>
        <dbReference type="EMBL" id="MFD2158467.1"/>
    </source>
</evidence>
<comment type="caution">
    <text evidence="3">The sequence shown here is derived from an EMBL/GenBank/DDBJ whole genome shotgun (WGS) entry which is preliminary data.</text>
</comment>
<feature type="signal peptide" evidence="1">
    <location>
        <begin position="1"/>
        <end position="21"/>
    </location>
</feature>
<gene>
    <name evidence="3" type="ORF">ACFSW8_06115</name>
</gene>
<dbReference type="Gene3D" id="2.30.42.10">
    <property type="match status" value="1"/>
</dbReference>
<dbReference type="GO" id="GO:0006508">
    <property type="term" value="P:proteolysis"/>
    <property type="evidence" value="ECO:0007669"/>
    <property type="project" value="UniProtKB-KW"/>
</dbReference>
<dbReference type="SMART" id="SM00228">
    <property type="entry name" value="PDZ"/>
    <property type="match status" value="1"/>
</dbReference>
<organism evidence="3 4">
    <name type="scientific">Rubritalea tangerina</name>
    <dbReference type="NCBI Taxonomy" id="430798"/>
    <lineage>
        <taxon>Bacteria</taxon>
        <taxon>Pseudomonadati</taxon>
        <taxon>Verrucomicrobiota</taxon>
        <taxon>Verrucomicrobiia</taxon>
        <taxon>Verrucomicrobiales</taxon>
        <taxon>Rubritaleaceae</taxon>
        <taxon>Rubritalea</taxon>
    </lineage>
</organism>
<evidence type="ECO:0000256" key="1">
    <source>
        <dbReference type="SAM" id="SignalP"/>
    </source>
</evidence>
<keyword evidence="3" id="KW-0645">Protease</keyword>
<feature type="domain" description="PDZ" evidence="2">
    <location>
        <begin position="47"/>
        <end position="127"/>
    </location>
</feature>
<accession>A0ABW4ZA21</accession>
<name>A0ABW4ZA21_9BACT</name>
<dbReference type="SUPFAM" id="SSF50156">
    <property type="entry name" value="PDZ domain-like"/>
    <property type="match status" value="1"/>
</dbReference>
<dbReference type="Pfam" id="PF13180">
    <property type="entry name" value="PDZ_2"/>
    <property type="match status" value="1"/>
</dbReference>
<keyword evidence="1" id="KW-0732">Signal</keyword>
<dbReference type="InterPro" id="IPR036034">
    <property type="entry name" value="PDZ_sf"/>
</dbReference>
<keyword evidence="3" id="KW-0378">Hydrolase</keyword>
<dbReference type="EMBL" id="JBHUJB010000025">
    <property type="protein sequence ID" value="MFD2158467.1"/>
    <property type="molecule type" value="Genomic_DNA"/>
</dbReference>
<feature type="chain" id="PRO_5045458448" evidence="1">
    <location>
        <begin position="22"/>
        <end position="306"/>
    </location>
</feature>
<dbReference type="RefSeq" id="WP_377089078.1">
    <property type="nucleotide sequence ID" value="NZ_JBHSJL010000014.1"/>
</dbReference>
<keyword evidence="4" id="KW-1185">Reference proteome</keyword>
<protein>
    <submittedName>
        <fullName evidence="3">S1C family serine protease</fullName>
        <ecNumber evidence="3">3.4.21.-</ecNumber>
    </submittedName>
</protein>
<dbReference type="EC" id="3.4.21.-" evidence="3"/>
<evidence type="ECO:0000259" key="2">
    <source>
        <dbReference type="SMART" id="SM00228"/>
    </source>
</evidence>
<dbReference type="GO" id="GO:0008233">
    <property type="term" value="F:peptidase activity"/>
    <property type="evidence" value="ECO:0007669"/>
    <property type="project" value="UniProtKB-KW"/>
</dbReference>
<sequence>MNKIFHFTSIAAIALAGGAHAIERITPIEEPQADKPKAKVEKKQAKAWLGVAGQPVDEALAAQLGVEHGVTLELVAPDGSAAQSGIQKYDIITKVGEKDIRGMADLRDVMRNAAVDSELELEIFSKGKKERKTVKLQARPQHLGQARVEPQEVKPRVKRFENLPQAFSQLPEADRKRIEEMMQHQARNLEEHFANMDIQMADIQELQKKMKGMHLDLGDLRMKGHSNFSGTFTMMDDQGSICMKMTDEKGKHVEVKDRQGKVLYAGPYDTEEDKAAVPADVRARIDAIGLDQQAGEGMGFQFHFGR</sequence>
<evidence type="ECO:0000313" key="4">
    <source>
        <dbReference type="Proteomes" id="UP001597389"/>
    </source>
</evidence>
<dbReference type="InterPro" id="IPR001478">
    <property type="entry name" value="PDZ"/>
</dbReference>
<dbReference type="Proteomes" id="UP001597389">
    <property type="component" value="Unassembled WGS sequence"/>
</dbReference>